<dbReference type="InterPro" id="IPR052913">
    <property type="entry name" value="Glycopeptide_resist_protein"/>
</dbReference>
<evidence type="ECO:0000313" key="3">
    <source>
        <dbReference type="Proteomes" id="UP000178254"/>
    </source>
</evidence>
<dbReference type="PANTHER" id="PTHR35788:SF1">
    <property type="entry name" value="EXPORTED PROTEIN"/>
    <property type="match status" value="1"/>
</dbReference>
<organism evidence="2 3">
    <name type="scientific">Candidatus Magasanikbacteria bacterium RIFOXYD2_FULL_41_14</name>
    <dbReference type="NCBI Taxonomy" id="1798709"/>
    <lineage>
        <taxon>Bacteria</taxon>
        <taxon>Candidatus Magasanikiibacteriota</taxon>
    </lineage>
</organism>
<reference evidence="2 3" key="1">
    <citation type="journal article" date="2016" name="Nat. Commun.">
        <title>Thousands of microbial genomes shed light on interconnected biogeochemical processes in an aquifer system.</title>
        <authorList>
            <person name="Anantharaman K."/>
            <person name="Brown C.T."/>
            <person name="Hug L.A."/>
            <person name="Sharon I."/>
            <person name="Castelle C.J."/>
            <person name="Probst A.J."/>
            <person name="Thomas B.C."/>
            <person name="Singh A."/>
            <person name="Wilkins M.J."/>
            <person name="Karaoz U."/>
            <person name="Brodie E.L."/>
            <person name="Williams K.H."/>
            <person name="Hubbard S.S."/>
            <person name="Banfield J.F."/>
        </authorList>
    </citation>
    <scope>NUCLEOTIDE SEQUENCE [LARGE SCALE GENOMIC DNA]</scope>
</reference>
<dbReference type="AlphaFoldDB" id="A0A1F6PD39"/>
<keyword evidence="1" id="KW-0472">Membrane</keyword>
<dbReference type="InterPro" id="IPR038054">
    <property type="entry name" value="LD_TPept-like_central_sf"/>
</dbReference>
<dbReference type="PANTHER" id="PTHR35788">
    <property type="entry name" value="EXPORTED PROTEIN-RELATED"/>
    <property type="match status" value="1"/>
</dbReference>
<comment type="caution">
    <text evidence="2">The sequence shown here is derived from an EMBL/GenBank/DDBJ whole genome shotgun (WGS) entry which is preliminary data.</text>
</comment>
<evidence type="ECO:0000256" key="1">
    <source>
        <dbReference type="SAM" id="Phobius"/>
    </source>
</evidence>
<dbReference type="Gene3D" id="3.10.20.800">
    <property type="match status" value="1"/>
</dbReference>
<dbReference type="STRING" id="1798709.A2538_03310"/>
<feature type="transmembrane region" description="Helical" evidence="1">
    <location>
        <begin position="32"/>
        <end position="57"/>
    </location>
</feature>
<accession>A0A1F6PD39</accession>
<proteinExistence type="predicted"/>
<name>A0A1F6PD39_9BACT</name>
<dbReference type="Pfam" id="PF04294">
    <property type="entry name" value="VanW"/>
    <property type="match status" value="1"/>
</dbReference>
<gene>
    <name evidence="2" type="ORF">A2538_03310</name>
</gene>
<dbReference type="SUPFAM" id="SSF143985">
    <property type="entry name" value="L,D-transpeptidase pre-catalytic domain-like"/>
    <property type="match status" value="1"/>
</dbReference>
<protein>
    <submittedName>
        <fullName evidence="2">Uncharacterized protein</fullName>
    </submittedName>
</protein>
<keyword evidence="1" id="KW-1133">Transmembrane helix</keyword>
<keyword evidence="1" id="KW-0812">Transmembrane</keyword>
<evidence type="ECO:0000313" key="2">
    <source>
        <dbReference type="EMBL" id="OGH93864.1"/>
    </source>
</evidence>
<dbReference type="Proteomes" id="UP000178254">
    <property type="component" value="Unassembled WGS sequence"/>
</dbReference>
<dbReference type="InterPro" id="IPR007391">
    <property type="entry name" value="Vancomycin_resist_VanW"/>
</dbReference>
<sequence>MKKDDLQNSQSQILNMDISPVTAASRKRLFKLVGIFVLSILAFLILVLGASAGYFAYYKDKVYPGVYVGEYHFGDDTTDQINKFIENLNDRLAKEGLGITATAGDKKIEFKINTVLAGDPSLEIVKLDGVGLGKEALAVARTGNWWQKLWQPLKLRFYPIHLFAPVQLEDQLLREVLDINLNKISDTPRSANVVAHGFPNTKIEIIPEHAGQFFDDAEIIWQIQTDLSQLKFVSWDITADYFKPDILEADVGALSEQVASILNYGSITLNHIDPQTKFQRQWVITATQLGEWLQVERDDSHNLIFSLNEDSVKKYLEDLRHLVDYPTLDAKFSVMDGKVKEFQGSRIGLTLNIDKTYEGVAQVFKDRNYHPAATSRAVSLSVDLVEPNVKMADANNLGIEAIIGSGFSTFKDSHNNRIKNIAHAVERLNGTLIKPGEEFSANKYAGPFTSENGYLPEAVIKGDKITDEIGGGMCQIGTTLFRMAMNSGMDITQRRNHSLVVSYYADPVNGNPGTDATLYEPSLDLKFKNDTDNYLLLQTDIDYDKQQLTFTLWGKPDGRSGSYTHPLVSKWISAGETQTIVSDSLKPGVVSCQSAFRGAVASFMYTRVTTSGVKIAREFESYYRPLPKICMVGATTTPVTTVDSAGVPDLVEPVQ</sequence>
<dbReference type="EMBL" id="MFRE01000019">
    <property type="protein sequence ID" value="OGH93864.1"/>
    <property type="molecule type" value="Genomic_DNA"/>
</dbReference>